<keyword evidence="3" id="KW-1185">Reference proteome</keyword>
<dbReference type="RefSeq" id="WP_220388471.1">
    <property type="nucleotide sequence ID" value="NZ_CEDU01000012.1"/>
</dbReference>
<gene>
    <name evidence="2" type="ORF">R3Q16_08215</name>
</gene>
<reference evidence="2 3" key="1">
    <citation type="submission" date="2023-10" db="EMBL/GenBank/DDBJ databases">
        <title>Development of a sustainable strategy for remediation of hydrocarbon-contaminated territories based on the waste exchange concept.</title>
        <authorList>
            <person name="Krivoruchko A."/>
        </authorList>
    </citation>
    <scope>NUCLEOTIDE SEQUENCE [LARGE SCALE GENOMIC DNA]</scope>
    <source>
        <strain evidence="2 3">IEGM 1203</strain>
    </source>
</reference>
<name>A0ABU4BQT9_RHOGO</name>
<sequence>MTIFFVVDDEHQVWLKSLSGTGPRNELLLVVTIWFGSSGVRYLIVVVPWMDAGDALGA</sequence>
<dbReference type="EMBL" id="JAWLKB010000003">
    <property type="protein sequence ID" value="MDV6266586.1"/>
    <property type="molecule type" value="Genomic_DNA"/>
</dbReference>
<evidence type="ECO:0000256" key="1">
    <source>
        <dbReference type="SAM" id="Phobius"/>
    </source>
</evidence>
<feature type="transmembrane region" description="Helical" evidence="1">
    <location>
        <begin position="27"/>
        <end position="50"/>
    </location>
</feature>
<evidence type="ECO:0000313" key="3">
    <source>
        <dbReference type="Proteomes" id="UP001185927"/>
    </source>
</evidence>
<evidence type="ECO:0000313" key="2">
    <source>
        <dbReference type="EMBL" id="MDV6266586.1"/>
    </source>
</evidence>
<proteinExistence type="predicted"/>
<keyword evidence="1" id="KW-0812">Transmembrane</keyword>
<keyword evidence="1" id="KW-0472">Membrane</keyword>
<organism evidence="2 3">
    <name type="scientific">Rhodococcus globerulus</name>
    <dbReference type="NCBI Taxonomy" id="33008"/>
    <lineage>
        <taxon>Bacteria</taxon>
        <taxon>Bacillati</taxon>
        <taxon>Actinomycetota</taxon>
        <taxon>Actinomycetes</taxon>
        <taxon>Mycobacteriales</taxon>
        <taxon>Nocardiaceae</taxon>
        <taxon>Rhodococcus</taxon>
    </lineage>
</organism>
<dbReference type="Proteomes" id="UP001185927">
    <property type="component" value="Unassembled WGS sequence"/>
</dbReference>
<comment type="caution">
    <text evidence="2">The sequence shown here is derived from an EMBL/GenBank/DDBJ whole genome shotgun (WGS) entry which is preliminary data.</text>
</comment>
<accession>A0ABU4BQT9</accession>
<protein>
    <submittedName>
        <fullName evidence="2">Uncharacterized protein</fullName>
    </submittedName>
</protein>
<keyword evidence="1" id="KW-1133">Transmembrane helix</keyword>